<feature type="compositionally biased region" description="Basic residues" evidence="8">
    <location>
        <begin position="70"/>
        <end position="81"/>
    </location>
</feature>
<name>A0A2I2GB02_9EURO</name>
<feature type="compositionally biased region" description="Polar residues" evidence="8">
    <location>
        <begin position="645"/>
        <end position="660"/>
    </location>
</feature>
<dbReference type="PANTHER" id="PTHR13142">
    <property type="entry name" value="INNER CENTROMERE PROTEIN"/>
    <property type="match status" value="1"/>
</dbReference>
<feature type="compositionally biased region" description="Polar residues" evidence="8">
    <location>
        <begin position="184"/>
        <end position="196"/>
    </location>
</feature>
<dbReference type="RefSeq" id="XP_024705361.1">
    <property type="nucleotide sequence ID" value="XM_024846548.1"/>
</dbReference>
<comment type="subcellular location">
    <subcellularLocation>
        <location evidence="2">Cytoplasm</location>
        <location evidence="2">Cytoskeleton</location>
        <location evidence="2">Spindle</location>
    </subcellularLocation>
    <subcellularLocation>
        <location evidence="1">Nucleus</location>
    </subcellularLocation>
</comment>
<feature type="compositionally biased region" description="Polar residues" evidence="8">
    <location>
        <begin position="672"/>
        <end position="681"/>
    </location>
</feature>
<keyword evidence="5" id="KW-0159">Chromosome partition</keyword>
<organism evidence="10 11">
    <name type="scientific">Aspergillus steynii IBT 23096</name>
    <dbReference type="NCBI Taxonomy" id="1392250"/>
    <lineage>
        <taxon>Eukaryota</taxon>
        <taxon>Fungi</taxon>
        <taxon>Dikarya</taxon>
        <taxon>Ascomycota</taxon>
        <taxon>Pezizomycotina</taxon>
        <taxon>Eurotiomycetes</taxon>
        <taxon>Eurotiomycetidae</taxon>
        <taxon>Eurotiales</taxon>
        <taxon>Aspergillaceae</taxon>
        <taxon>Aspergillus</taxon>
        <taxon>Aspergillus subgen. Circumdati</taxon>
    </lineage>
</organism>
<evidence type="ECO:0000256" key="5">
    <source>
        <dbReference type="ARBA" id="ARBA00022829"/>
    </source>
</evidence>
<feature type="compositionally biased region" description="Polar residues" evidence="8">
    <location>
        <begin position="263"/>
        <end position="274"/>
    </location>
</feature>
<dbReference type="Gene3D" id="6.10.250.2990">
    <property type="match status" value="1"/>
</dbReference>
<feature type="compositionally biased region" description="Acidic residues" evidence="8">
    <location>
        <begin position="350"/>
        <end position="374"/>
    </location>
</feature>
<evidence type="ECO:0000256" key="3">
    <source>
        <dbReference type="ARBA" id="ARBA00010042"/>
    </source>
</evidence>
<feature type="compositionally biased region" description="Basic and acidic residues" evidence="8">
    <location>
        <begin position="609"/>
        <end position="628"/>
    </location>
</feature>
<feature type="domain" description="Inner centromere protein ARK-binding" evidence="9">
    <location>
        <begin position="1223"/>
        <end position="1277"/>
    </location>
</feature>
<feature type="compositionally biased region" description="Polar residues" evidence="8">
    <location>
        <begin position="1086"/>
        <end position="1095"/>
    </location>
</feature>
<feature type="compositionally biased region" description="Polar residues" evidence="8">
    <location>
        <begin position="821"/>
        <end position="838"/>
    </location>
</feature>
<feature type="region of interest" description="Disordered" evidence="8">
    <location>
        <begin position="66"/>
        <end position="1246"/>
    </location>
</feature>
<accession>A0A2I2GB02</accession>
<keyword evidence="7" id="KW-0539">Nucleus</keyword>
<dbReference type="STRING" id="1392250.A0A2I2GB02"/>
<dbReference type="GO" id="GO:0005819">
    <property type="term" value="C:spindle"/>
    <property type="evidence" value="ECO:0007669"/>
    <property type="project" value="UniProtKB-SubCell"/>
</dbReference>
<comment type="similarity">
    <text evidence="3">Belongs to the INCENP family.</text>
</comment>
<sequence length="1326" mass="146972">MAAAGARAQKPVGSAAWISTEKENVTQLVDQEMEEVEYPVRHEMDWLNEHMSEIFSNNQFNFTEAFKTPGKLRGKTPRTARKRDANEPRLPLSEVFSSSHKRVENKFNASPAAHRSPTKAIAPPTLAPSPTKAKNSTETASHPEYPDLSKNLNSFPKYNTDSGYHGMQDDEEEEEEDDDDMVLTQVQPESQTSTQPFEKEPTPANTQEHRSSPARRTTGGSFHSAQEERDETVEPVQPEPSPKKPSDEPSPESPPKNQEAEPTENSSPVQQKTSEPIKEPEPAHEPAPEPETAHEEEQQKVDEEHVDEQEPEPELKPEDHAAQTPAKSSPVKAPMEAPVEPSSEPQHEQNEEENQEDEENDDEKDEMALDDNLDDIGSPSDGSTPERPPIRKSSLSFASLPAREPLMKRSLGGSRLSRTSHIDTSKLGGIGGSNYLGRQTGGHRMTQAAADDNASLNDKMDVDKNKETVRDDDQDAETRASKLHTKSSTQRLHEKISMLGKLQPSRPTKSIPSAPSLAPTTQVSYPELPSAKPESKPEENSRKSHEETPAPEPMAVDDDWIKPFSSPYKTMPKTQTKDLGEKKPSPATETDRSSKKDNASIFRIDSTNDGEKSRASAKQSSEEAREKSSTPVYASPHRSFHKRNGSFSYNDSQRSTTPVGSPSRHQDGPISASKSRLQSIVRSARGLFSNAGGVSAAARVEASSPSEPPSVAPQPRERANTDAASKKQLSAQPSSPRPEGRRTRSSTEQKRKQKELEDRKREEEEEEERAEKAREEKQRAAQLKAAQEKAAQEKAAQEKAAQEKAAQEKAAAEQEARAAQNSTSITAPTPQRIPQMQRHTSREPEATSQASKQNPERRPVKPNRETLQKPKPQPVSIRVGSALSRQIPMASSVTESNLPAPTPASTSKQPGLKKKASNTSLHTASSNSSFKSTASTQSQRKVQLASERKREQEEREARRKEEQRRELERRRAAQQQEEARRQEMRSRAENERRERLAAEDPKKAAQMQAIEKRRLENARRLERQGSQQPSDTAPSTAPQSAQPGRPASRLGSIQPFGRSINPPQPNPAKPPKRGLDEEASHRPAATKTSTIQPSGETKRRRTEDEHNPVMRPTMAPPIRQSNIRKESNIRKDPTKPSIFSHGKPSMSHQAGSSIFKTAQPQRPAHPMDMAKYTTGKIPFAEPSNAQPAQQSAPHKTPGASSSQKAPAKPSPKYPSGENIHLPEIATDSEDEDSEAEMLPVPKWAQPKELESLLRQQEGMEVDSIFGPIAPFSLEDTFKADKKIKKFRERTSSANWAGTDALTQEEIRRDLAERQRLRLNGGWTFGN</sequence>
<feature type="compositionally biased region" description="Basic and acidic residues" evidence="8">
    <location>
        <begin position="197"/>
        <end position="211"/>
    </location>
</feature>
<dbReference type="PANTHER" id="PTHR13142:SF1">
    <property type="entry name" value="INNER CENTROMERE PROTEIN"/>
    <property type="match status" value="1"/>
</dbReference>
<proteinExistence type="inferred from homology"/>
<feature type="compositionally biased region" description="Acidic residues" evidence="8">
    <location>
        <begin position="169"/>
        <end position="181"/>
    </location>
</feature>
<dbReference type="OrthoDB" id="6123at2759"/>
<feature type="compositionally biased region" description="Basic and acidic residues" evidence="8">
    <location>
        <begin position="946"/>
        <end position="1003"/>
    </location>
</feature>
<feature type="compositionally biased region" description="Basic and acidic residues" evidence="8">
    <location>
        <begin position="575"/>
        <end position="598"/>
    </location>
</feature>
<keyword evidence="6" id="KW-0206">Cytoskeleton</keyword>
<evidence type="ECO:0000313" key="10">
    <source>
        <dbReference type="EMBL" id="PLB50059.1"/>
    </source>
</evidence>
<gene>
    <name evidence="10" type="ORF">P170DRAFT_404784</name>
</gene>
<evidence type="ECO:0000259" key="9">
    <source>
        <dbReference type="Pfam" id="PF03941"/>
    </source>
</evidence>
<feature type="compositionally biased region" description="Basic and acidic residues" evidence="8">
    <location>
        <begin position="533"/>
        <end position="548"/>
    </location>
</feature>
<dbReference type="VEuPathDB" id="FungiDB:P170DRAFT_404784"/>
<feature type="compositionally biased region" description="Polar residues" evidence="8">
    <location>
        <begin position="889"/>
        <end position="909"/>
    </location>
</feature>
<feature type="compositionally biased region" description="Polar residues" evidence="8">
    <location>
        <begin position="1146"/>
        <end position="1160"/>
    </location>
</feature>
<feature type="compositionally biased region" description="Low complexity" evidence="8">
    <location>
        <begin position="695"/>
        <end position="705"/>
    </location>
</feature>
<feature type="compositionally biased region" description="Acidic residues" evidence="8">
    <location>
        <begin position="1226"/>
        <end position="1235"/>
    </location>
</feature>
<feature type="compositionally biased region" description="Polar residues" evidence="8">
    <location>
        <begin position="1183"/>
        <end position="1193"/>
    </location>
</feature>
<evidence type="ECO:0000313" key="11">
    <source>
        <dbReference type="Proteomes" id="UP000234275"/>
    </source>
</evidence>
<evidence type="ECO:0000256" key="4">
    <source>
        <dbReference type="ARBA" id="ARBA00022490"/>
    </source>
</evidence>
<feature type="compositionally biased region" description="Basic and acidic residues" evidence="8">
    <location>
        <begin position="786"/>
        <end position="816"/>
    </location>
</feature>
<evidence type="ECO:0000256" key="7">
    <source>
        <dbReference type="ARBA" id="ARBA00023242"/>
    </source>
</evidence>
<dbReference type="GeneID" id="36554247"/>
<dbReference type="EMBL" id="MSFO01000003">
    <property type="protein sequence ID" value="PLB50059.1"/>
    <property type="molecule type" value="Genomic_DNA"/>
</dbReference>
<keyword evidence="11" id="KW-1185">Reference proteome</keyword>
<feature type="compositionally biased region" description="Low complexity" evidence="8">
    <location>
        <begin position="923"/>
        <end position="939"/>
    </location>
</feature>
<keyword evidence="4" id="KW-0963">Cytoplasm</keyword>
<protein>
    <recommendedName>
        <fullName evidence="9">Inner centromere protein ARK-binding domain-containing protein</fullName>
    </recommendedName>
</protein>
<feature type="compositionally biased region" description="Low complexity" evidence="8">
    <location>
        <begin position="1197"/>
        <end position="1207"/>
    </location>
</feature>
<feature type="compositionally biased region" description="Basic and acidic residues" evidence="8">
    <location>
        <begin position="854"/>
        <end position="868"/>
    </location>
</feature>
<comment type="caution">
    <text evidence="10">The sequence shown here is derived from an EMBL/GenBank/DDBJ whole genome shotgun (WGS) entry which is preliminary data.</text>
</comment>
<feature type="compositionally biased region" description="Basic and acidic residues" evidence="8">
    <location>
        <begin position="738"/>
        <end position="762"/>
    </location>
</feature>
<dbReference type="InterPro" id="IPR005635">
    <property type="entry name" value="Inner_centromere_prot_ARK-bd"/>
</dbReference>
<feature type="compositionally biased region" description="Basic and acidic residues" evidence="8">
    <location>
        <begin position="1010"/>
        <end position="1023"/>
    </location>
</feature>
<dbReference type="Proteomes" id="UP000234275">
    <property type="component" value="Unassembled WGS sequence"/>
</dbReference>
<feature type="compositionally biased region" description="Basic and acidic residues" evidence="8">
    <location>
        <begin position="1123"/>
        <end position="1134"/>
    </location>
</feature>
<evidence type="ECO:0000256" key="2">
    <source>
        <dbReference type="ARBA" id="ARBA00004186"/>
    </source>
</evidence>
<feature type="compositionally biased region" description="Basic and acidic residues" evidence="8">
    <location>
        <begin position="769"/>
        <end position="779"/>
    </location>
</feature>
<feature type="compositionally biased region" description="Polar residues" evidence="8">
    <location>
        <begin position="505"/>
        <end position="524"/>
    </location>
</feature>
<feature type="compositionally biased region" description="Basic and acidic residues" evidence="8">
    <location>
        <begin position="458"/>
        <end position="480"/>
    </location>
</feature>
<dbReference type="Pfam" id="PF03941">
    <property type="entry name" value="INCENP_ARK-bind"/>
    <property type="match status" value="1"/>
</dbReference>
<evidence type="ECO:0000256" key="8">
    <source>
        <dbReference type="SAM" id="MobiDB-lite"/>
    </source>
</evidence>
<feature type="compositionally biased region" description="Polar residues" evidence="8">
    <location>
        <begin position="1024"/>
        <end position="1042"/>
    </location>
</feature>
<reference evidence="10 11" key="1">
    <citation type="submission" date="2016-12" db="EMBL/GenBank/DDBJ databases">
        <title>The genomes of Aspergillus section Nigri reveals drivers in fungal speciation.</title>
        <authorList>
            <consortium name="DOE Joint Genome Institute"/>
            <person name="Vesth T.C."/>
            <person name="Nybo J."/>
            <person name="Theobald S."/>
            <person name="Brandl J."/>
            <person name="Frisvad J.C."/>
            <person name="Nielsen K.F."/>
            <person name="Lyhne E.K."/>
            <person name="Kogle M.E."/>
            <person name="Kuo A."/>
            <person name="Riley R."/>
            <person name="Clum A."/>
            <person name="Nolan M."/>
            <person name="Lipzen A."/>
            <person name="Salamov A."/>
            <person name="Henrissat B."/>
            <person name="Wiebenga A."/>
            <person name="De Vries R.P."/>
            <person name="Grigoriev I.V."/>
            <person name="Mortensen U.H."/>
            <person name="Andersen M.R."/>
            <person name="Baker S.E."/>
        </authorList>
    </citation>
    <scope>NUCLEOTIDE SEQUENCE [LARGE SCALE GENOMIC DNA]</scope>
    <source>
        <strain evidence="10 11">IBT 23096</strain>
    </source>
</reference>
<dbReference type="GO" id="GO:0005634">
    <property type="term" value="C:nucleus"/>
    <property type="evidence" value="ECO:0007669"/>
    <property type="project" value="UniProtKB-SubCell"/>
</dbReference>
<evidence type="ECO:0000256" key="6">
    <source>
        <dbReference type="ARBA" id="ARBA00023212"/>
    </source>
</evidence>
<feature type="compositionally biased region" description="Basic and acidic residues" evidence="8">
    <location>
        <begin position="275"/>
        <end position="303"/>
    </location>
</feature>
<feature type="compositionally biased region" description="Polar residues" evidence="8">
    <location>
        <begin position="150"/>
        <end position="162"/>
    </location>
</feature>
<dbReference type="GO" id="GO:0007059">
    <property type="term" value="P:chromosome segregation"/>
    <property type="evidence" value="ECO:0007669"/>
    <property type="project" value="UniProtKB-KW"/>
</dbReference>
<feature type="compositionally biased region" description="Polar residues" evidence="8">
    <location>
        <begin position="214"/>
        <end position="224"/>
    </location>
</feature>
<evidence type="ECO:0000256" key="1">
    <source>
        <dbReference type="ARBA" id="ARBA00004123"/>
    </source>
</evidence>